<feature type="compositionally biased region" description="Low complexity" evidence="15">
    <location>
        <begin position="695"/>
        <end position="734"/>
    </location>
</feature>
<evidence type="ECO:0000256" key="3">
    <source>
        <dbReference type="ARBA" id="ARBA00022692"/>
    </source>
</evidence>
<evidence type="ECO:0000256" key="2">
    <source>
        <dbReference type="ARBA" id="ARBA00008054"/>
    </source>
</evidence>
<feature type="domain" description="Integrin alpha first immunoglubulin-like" evidence="16">
    <location>
        <begin position="237"/>
        <end position="396"/>
    </location>
</feature>
<keyword evidence="5" id="KW-0677">Repeat</keyword>
<evidence type="ECO:0000256" key="4">
    <source>
        <dbReference type="ARBA" id="ARBA00022729"/>
    </source>
</evidence>
<dbReference type="GO" id="GO:0048513">
    <property type="term" value="P:animal organ development"/>
    <property type="evidence" value="ECO:0007669"/>
    <property type="project" value="UniProtKB-ARBA"/>
</dbReference>
<comment type="subcellular location">
    <subcellularLocation>
        <location evidence="1 14">Membrane</location>
        <topology evidence="1 14">Single-pass type I membrane protein</topology>
    </subcellularLocation>
</comment>
<dbReference type="SMART" id="SM00191">
    <property type="entry name" value="Int_alpha"/>
    <property type="match status" value="4"/>
</dbReference>
<dbReference type="GO" id="GO:0007157">
    <property type="term" value="P:heterophilic cell-cell adhesion via plasma membrane cell adhesion molecules"/>
    <property type="evidence" value="ECO:0007669"/>
    <property type="project" value="UniProtKB-ARBA"/>
</dbReference>
<reference evidence="19 20" key="1">
    <citation type="journal article" date="2024" name="BMC Genomics">
        <title>Genome assembly of redclaw crayfish (Cherax quadricarinatus) provides insights into its immune adaptation and hypoxia tolerance.</title>
        <authorList>
            <person name="Liu Z."/>
            <person name="Zheng J."/>
            <person name="Li H."/>
            <person name="Fang K."/>
            <person name="Wang S."/>
            <person name="He J."/>
            <person name="Zhou D."/>
            <person name="Weng S."/>
            <person name="Chi M."/>
            <person name="Gu Z."/>
            <person name="He J."/>
            <person name="Li F."/>
            <person name="Wang M."/>
        </authorList>
    </citation>
    <scope>NUCLEOTIDE SEQUENCE [LARGE SCALE GENOMIC DNA]</scope>
    <source>
        <strain evidence="19">ZL_2023a</strain>
    </source>
</reference>
<dbReference type="GO" id="GO:0007160">
    <property type="term" value="P:cell-matrix adhesion"/>
    <property type="evidence" value="ECO:0007669"/>
    <property type="project" value="TreeGrafter"/>
</dbReference>
<dbReference type="EMBL" id="JARKIK010000001">
    <property type="protein sequence ID" value="KAK8754643.1"/>
    <property type="molecule type" value="Genomic_DNA"/>
</dbReference>
<evidence type="ECO:0000259" key="16">
    <source>
        <dbReference type="Pfam" id="PF08441"/>
    </source>
</evidence>
<feature type="repeat" description="FG-GAP" evidence="13">
    <location>
        <begin position="1"/>
        <end position="52"/>
    </location>
</feature>
<keyword evidence="6 14" id="KW-0130">Cell adhesion</keyword>
<evidence type="ECO:0000256" key="7">
    <source>
        <dbReference type="ARBA" id="ARBA00022989"/>
    </source>
</evidence>
<dbReference type="GO" id="GO:0007229">
    <property type="term" value="P:integrin-mediated signaling pathway"/>
    <property type="evidence" value="ECO:0007669"/>
    <property type="project" value="UniProtKB-KW"/>
</dbReference>
<dbReference type="Gene3D" id="2.130.10.130">
    <property type="entry name" value="Integrin alpha, N-terminal"/>
    <property type="match status" value="1"/>
</dbReference>
<feature type="region of interest" description="Disordered" evidence="15">
    <location>
        <begin position="695"/>
        <end position="756"/>
    </location>
</feature>
<evidence type="ECO:0000256" key="1">
    <source>
        <dbReference type="ARBA" id="ARBA00004479"/>
    </source>
</evidence>
<evidence type="ECO:0000313" key="19">
    <source>
        <dbReference type="EMBL" id="KAK8754643.1"/>
    </source>
</evidence>
<feature type="repeat" description="FG-GAP" evidence="13">
    <location>
        <begin position="119"/>
        <end position="177"/>
    </location>
</feature>
<evidence type="ECO:0000256" key="14">
    <source>
        <dbReference type="RuleBase" id="RU003762"/>
    </source>
</evidence>
<dbReference type="InterPro" id="IPR032695">
    <property type="entry name" value="Integrin_dom_sf"/>
</dbReference>
<dbReference type="FunFam" id="1.20.5.930:FF:000001">
    <property type="entry name" value="Integrin subunit alpha V"/>
    <property type="match status" value="1"/>
</dbReference>
<dbReference type="InterPro" id="IPR048286">
    <property type="entry name" value="Integrin_alpha_Ig-like_3"/>
</dbReference>
<dbReference type="Proteomes" id="UP001445076">
    <property type="component" value="Unassembled WGS sequence"/>
</dbReference>
<dbReference type="PRINTS" id="PR01185">
    <property type="entry name" value="INTEGRINA"/>
</dbReference>
<dbReference type="Pfam" id="PF20805">
    <property type="entry name" value="Integrin_A_Ig_2"/>
    <property type="match status" value="1"/>
</dbReference>
<keyword evidence="4" id="KW-0732">Signal</keyword>
<evidence type="ECO:0000256" key="6">
    <source>
        <dbReference type="ARBA" id="ARBA00022889"/>
    </source>
</evidence>
<dbReference type="InterPro" id="IPR013519">
    <property type="entry name" value="Int_alpha_beta-p"/>
</dbReference>
<dbReference type="Pfam" id="PF01839">
    <property type="entry name" value="FG-GAP"/>
    <property type="match status" value="3"/>
</dbReference>
<dbReference type="Gene3D" id="2.60.40.1510">
    <property type="entry name" value="ntegrin, alpha v. Chain A, domain 3"/>
    <property type="match status" value="1"/>
</dbReference>
<feature type="repeat" description="FG-GAP" evidence="13">
    <location>
        <begin position="53"/>
        <end position="118"/>
    </location>
</feature>
<dbReference type="InterPro" id="IPR013517">
    <property type="entry name" value="FG-GAP"/>
</dbReference>
<feature type="domain" description="Integrin alpha third immunoglobulin-like" evidence="18">
    <location>
        <begin position="543"/>
        <end position="837"/>
    </location>
</feature>
<dbReference type="Gene3D" id="2.60.40.1530">
    <property type="entry name" value="ntegrin, alpha v. Chain A, domain 4"/>
    <property type="match status" value="1"/>
</dbReference>
<dbReference type="AlphaFoldDB" id="A0AAW0YSI2"/>
<evidence type="ECO:0000256" key="11">
    <source>
        <dbReference type="ARBA" id="ARBA00023170"/>
    </source>
</evidence>
<dbReference type="GO" id="GO:0009897">
    <property type="term" value="C:external side of plasma membrane"/>
    <property type="evidence" value="ECO:0007669"/>
    <property type="project" value="TreeGrafter"/>
</dbReference>
<dbReference type="GO" id="GO:0033627">
    <property type="term" value="P:cell adhesion mediated by integrin"/>
    <property type="evidence" value="ECO:0007669"/>
    <property type="project" value="TreeGrafter"/>
</dbReference>
<organism evidence="19 20">
    <name type="scientific">Cherax quadricarinatus</name>
    <name type="common">Australian red claw crayfish</name>
    <dbReference type="NCBI Taxonomy" id="27406"/>
    <lineage>
        <taxon>Eukaryota</taxon>
        <taxon>Metazoa</taxon>
        <taxon>Ecdysozoa</taxon>
        <taxon>Arthropoda</taxon>
        <taxon>Crustacea</taxon>
        <taxon>Multicrustacea</taxon>
        <taxon>Malacostraca</taxon>
        <taxon>Eumalacostraca</taxon>
        <taxon>Eucarida</taxon>
        <taxon>Decapoda</taxon>
        <taxon>Pleocyemata</taxon>
        <taxon>Astacidea</taxon>
        <taxon>Parastacoidea</taxon>
        <taxon>Parastacidae</taxon>
        <taxon>Cherax</taxon>
    </lineage>
</organism>
<keyword evidence="11 14" id="KW-0675">Receptor</keyword>
<dbReference type="Gene3D" id="1.20.5.930">
    <property type="entry name" value="Bicelle-embedded integrin alpha(iib) transmembrane segment"/>
    <property type="match status" value="1"/>
</dbReference>
<evidence type="ECO:0000256" key="12">
    <source>
        <dbReference type="ARBA" id="ARBA00023180"/>
    </source>
</evidence>
<dbReference type="SUPFAM" id="SSF69318">
    <property type="entry name" value="Integrin alpha N-terminal domain"/>
    <property type="match status" value="1"/>
</dbReference>
<gene>
    <name evidence="19" type="ORF">OTU49_016988</name>
</gene>
<evidence type="ECO:0000256" key="13">
    <source>
        <dbReference type="PROSITE-ProRule" id="PRU00803"/>
    </source>
</evidence>
<dbReference type="Pfam" id="PF20806">
    <property type="entry name" value="Integrin_A_Ig_3"/>
    <property type="match status" value="1"/>
</dbReference>
<evidence type="ECO:0000259" key="18">
    <source>
        <dbReference type="Pfam" id="PF20806"/>
    </source>
</evidence>
<evidence type="ECO:0000259" key="17">
    <source>
        <dbReference type="Pfam" id="PF20805"/>
    </source>
</evidence>
<comment type="caution">
    <text evidence="19">The sequence shown here is derived from an EMBL/GenBank/DDBJ whole genome shotgun (WGS) entry which is preliminary data.</text>
</comment>
<evidence type="ECO:0000256" key="5">
    <source>
        <dbReference type="ARBA" id="ARBA00022737"/>
    </source>
</evidence>
<evidence type="ECO:0000256" key="10">
    <source>
        <dbReference type="ARBA" id="ARBA00023157"/>
    </source>
</evidence>
<protein>
    <recommendedName>
        <fullName evidence="21">Integrin alpha-2 domain-containing protein</fullName>
    </recommendedName>
</protein>
<dbReference type="InterPro" id="IPR013649">
    <property type="entry name" value="Integrin_alpha_Ig-like_1"/>
</dbReference>
<feature type="repeat" description="FG-GAP" evidence="13">
    <location>
        <begin position="190"/>
        <end position="252"/>
    </location>
</feature>
<keyword evidence="9 14" id="KW-0472">Membrane</keyword>
<comment type="similarity">
    <text evidence="2 14">Belongs to the integrin alpha chain family.</text>
</comment>
<feature type="transmembrane region" description="Helical" evidence="14">
    <location>
        <begin position="849"/>
        <end position="871"/>
    </location>
</feature>
<evidence type="ECO:0000256" key="15">
    <source>
        <dbReference type="SAM" id="MobiDB-lite"/>
    </source>
</evidence>
<dbReference type="PANTHER" id="PTHR23220">
    <property type="entry name" value="INTEGRIN ALPHA"/>
    <property type="match status" value="1"/>
</dbReference>
<dbReference type="GO" id="GO:0008305">
    <property type="term" value="C:integrin complex"/>
    <property type="evidence" value="ECO:0007669"/>
    <property type="project" value="InterPro"/>
</dbReference>
<feature type="compositionally biased region" description="Low complexity" evidence="15">
    <location>
        <begin position="901"/>
        <end position="912"/>
    </location>
</feature>
<evidence type="ECO:0000256" key="9">
    <source>
        <dbReference type="ARBA" id="ARBA00023136"/>
    </source>
</evidence>
<accession>A0AAW0YSI2</accession>
<keyword evidence="10" id="KW-1015">Disulfide bond</keyword>
<keyword evidence="7 14" id="KW-1133">Transmembrane helix</keyword>
<dbReference type="SUPFAM" id="SSF69179">
    <property type="entry name" value="Integrin domains"/>
    <property type="match status" value="3"/>
</dbReference>
<evidence type="ECO:0000313" key="20">
    <source>
        <dbReference type="Proteomes" id="UP001445076"/>
    </source>
</evidence>
<evidence type="ECO:0008006" key="21">
    <source>
        <dbReference type="Google" id="ProtNLM"/>
    </source>
</evidence>
<dbReference type="PROSITE" id="PS51470">
    <property type="entry name" value="FG_GAP"/>
    <property type="match status" value="4"/>
</dbReference>
<dbReference type="EMBL" id="JARKIK010000001">
    <property type="protein sequence ID" value="KAK8754641.1"/>
    <property type="molecule type" value="Genomic_DNA"/>
</dbReference>
<feature type="region of interest" description="Disordered" evidence="15">
    <location>
        <begin position="882"/>
        <end position="914"/>
    </location>
</feature>
<dbReference type="InterPro" id="IPR048285">
    <property type="entry name" value="Integrin_alpha_Ig-like_2"/>
</dbReference>
<proteinExistence type="inferred from homology"/>
<sequence>MTWEGGAVDDDQYLGYSVAVGDFSGDGRQDVALGVPKGLNYTGKIALYTHELHPLQNITGYQLGSYFGYSLAVVDFNNDGLDDIIVGSPMYTDYKDREMKFEVGRVHVMLQNKVHRFRQVVTFTGEVNRGRFGLSLTALGDINIDGIDDLAVGAPYSGKDGNGAVFIYHGFVIRSGELIPEEMKKPSQVIYAKDVSRGPSISTFGWSLSGGMDMDDNQYPDLLVGAYLSDAAVLLKSRPIVNLLNHSLTFLSEGKIIDIESGASLEAGCRTQSGRPVTCVPLEFCVGYGGLGVPEDIELDVEYTLDGKVNTARIFFLNTDQWMLKETIQLEKEIPRCQLHQVYVAPTLTDKLTPIGAEVKYQLVEPKYRRTPRSLTPILNQRQKLALSDSLTIQKNCGDDNVCIPDLILTFTAPDTFVFRKKEQLEVDVRVVNNADDAFEAKVYIPIPAGLLYNTFAAKDNTSVTCSPRTMGANTTLICDIGNPLPRHKGVHFIVLFQQKSGSLEDPRFEFLVTANSTNSEEARHRGDNVAYKNILVDVNTNLILYGSSSPENIEYNRTLHRSEGYTHEEHLGPKVRHTYGISNNGPSEILQAEIVILWPTMTLNGNYLLYLLEQPQVTGPVNCSYVPDVNPLGLLLNEKEMNAEFEKLQHKNKLRGTVAEENYTEVSLSGSDGEAVGAGETTFYQESSGGHFYSSGGNSSSSSSSSTSYSHSSTSSSSSKSFSSSSGSSSYSTKENDLISRQKRQANKKIDWESETTNCGPTKCTRIHCLAGPLVEDDTLYIYVHSRLVVTTLAEYPYEDLSITSRMVARVRSLPHGVSPAYLPVRVLDVTTPVSPAKSLDETPQVPWWVIVLATLAGILILLLIILILWKCGYFKRNRPEQHTGNSEDAQPLNPPSGRNNHNGVNGHNYNLYTRPYYPGDEAL</sequence>
<keyword evidence="12" id="KW-0325">Glycoprotein</keyword>
<dbReference type="Gene3D" id="2.60.40.1460">
    <property type="entry name" value="Integrin domains. Chain A, domain 2"/>
    <property type="match status" value="1"/>
</dbReference>
<keyword evidence="20" id="KW-1185">Reference proteome</keyword>
<dbReference type="InterPro" id="IPR028994">
    <property type="entry name" value="Integrin_alpha_N"/>
</dbReference>
<name>A0AAW0YSI2_CHEQU</name>
<reference evidence="19" key="2">
    <citation type="submission" date="2024-01" db="EMBL/GenBank/DDBJ databases">
        <authorList>
            <person name="He J."/>
            <person name="Wang M."/>
            <person name="Zheng J."/>
            <person name="Liu Z."/>
        </authorList>
    </citation>
    <scope>NUCLEOTIDE SEQUENCE</scope>
    <source>
        <strain evidence="19">ZL_2023a</strain>
        <tissue evidence="19">Muscle</tissue>
    </source>
</reference>
<keyword evidence="3 14" id="KW-0812">Transmembrane</keyword>
<evidence type="ECO:0000256" key="8">
    <source>
        <dbReference type="ARBA" id="ARBA00023037"/>
    </source>
</evidence>
<dbReference type="Pfam" id="PF08441">
    <property type="entry name" value="Integrin_A_Ig_1"/>
    <property type="match status" value="1"/>
</dbReference>
<dbReference type="GO" id="GO:0005178">
    <property type="term" value="F:integrin binding"/>
    <property type="evidence" value="ECO:0007669"/>
    <property type="project" value="TreeGrafter"/>
</dbReference>
<dbReference type="PANTHER" id="PTHR23220:SF133">
    <property type="entry name" value="INTEGRIN ALPHA-PS2"/>
    <property type="match status" value="1"/>
</dbReference>
<keyword evidence="8 14" id="KW-0401">Integrin</keyword>
<dbReference type="InterPro" id="IPR000413">
    <property type="entry name" value="Integrin_alpha"/>
</dbReference>
<feature type="domain" description="Integrin alpha second immunoglobulin-like" evidence="17">
    <location>
        <begin position="397"/>
        <end position="524"/>
    </location>
</feature>